<dbReference type="PROSITE" id="PS00108">
    <property type="entry name" value="PROTEIN_KINASE_ST"/>
    <property type="match status" value="3"/>
</dbReference>
<dbReference type="InterPro" id="IPR008271">
    <property type="entry name" value="Ser/Thr_kinase_AS"/>
</dbReference>
<feature type="binding site" evidence="14">
    <location>
        <position position="385"/>
    </location>
    <ligand>
        <name>ATP</name>
        <dbReference type="ChEBI" id="CHEBI:30616"/>
    </ligand>
</feature>
<keyword evidence="20" id="KW-1185">Reference proteome</keyword>
<evidence type="ECO:0000256" key="9">
    <source>
        <dbReference type="ARBA" id="ARBA00022777"/>
    </source>
</evidence>
<dbReference type="PROSITE" id="PS50011">
    <property type="entry name" value="PROTEIN_KINASE_DOM"/>
    <property type="match status" value="3"/>
</dbReference>
<feature type="domain" description="Protein kinase" evidence="17">
    <location>
        <begin position="1042"/>
        <end position="1320"/>
    </location>
</feature>
<keyword evidence="5 16" id="KW-0812">Transmembrane</keyword>
<keyword evidence="12 16" id="KW-0472">Membrane</keyword>
<evidence type="ECO:0000256" key="5">
    <source>
        <dbReference type="ARBA" id="ARBA00022692"/>
    </source>
</evidence>
<dbReference type="SMART" id="SM00220">
    <property type="entry name" value="S_TKc"/>
    <property type="match status" value="3"/>
</dbReference>
<keyword evidence="7" id="KW-0677">Repeat</keyword>
<keyword evidence="9" id="KW-0418">Kinase</keyword>
<evidence type="ECO:0000256" key="7">
    <source>
        <dbReference type="ARBA" id="ARBA00022737"/>
    </source>
</evidence>
<evidence type="ECO:0000256" key="8">
    <source>
        <dbReference type="ARBA" id="ARBA00022741"/>
    </source>
</evidence>
<feature type="transmembrane region" description="Helical" evidence="16">
    <location>
        <begin position="980"/>
        <end position="1002"/>
    </location>
</feature>
<keyword evidence="6" id="KW-0732">Signal</keyword>
<keyword evidence="11 16" id="KW-1133">Transmembrane helix</keyword>
<dbReference type="Proteomes" id="UP000006591">
    <property type="component" value="Chromosome 7"/>
</dbReference>
<keyword evidence="2" id="KW-0723">Serine/threonine-protein kinase</keyword>
<dbReference type="CDD" id="cd14066">
    <property type="entry name" value="STKc_IRAK"/>
    <property type="match status" value="3"/>
</dbReference>
<sequence>MQSVEKISLPAFSLSIDATQPRQAMRSVRALAFALALAAVAPPPPSAAFDEVCGGRLYKANSSFDASFQQVARALPANATSSPSLFATAAVAGEVYALALCRGDLAAESCSVCVDSAFHDAQQVCPSAMDVAMYYGTCVVRFSAQDFLAARSNTQEKVILSTAQTLASSAAGRFHGLVADLLNATVDYAVAVASSASRRFFTTGEVDVDGGYFGEQFSKIYSSAQCTPDLTPAQCSGCLATAMAEMPRQVFPANSPGGRVVGERCDLRYDVFAFYNMDAMVRLQVAQGGKKKSSPILAVALPIVLVGLLVITLVCFYIWRKKRLPPKAPLIEITEDLEDFESFFIDLATLRSATANFDESNRLGEGGFGVVFKGVLPDGQEVAVKRLSNCSIQGLGQLKNELSLVAKLQHKNLVRLIGVCLEVGEKVLVYEYLPNKSLDTILFGTCLHLNFLDIVNMFIFKLRICHLTPDPEKSRQLDWGKRYKILNGIARGLQYLHEHSQLKIVHRDLKASNVLLDADMKPKIADFGLAKIFGDDQTRNATSRIVGTLGYMSPEYAMRGQYSTKLDVFSFGVLVLEIVTGRRNSYAAISEHSEDLFSLVWRHWNDGTVTEIVDPSLGRHYPRGEILKCINIGLLCVQQNPADRPSMSAIIILLSSETVTLQAPYRPAYMFGRSRSYSDTETVDVRVSSEPHSSITELEPSNNMRGVHVVAIAGLLTAALAPLAASYPWGACDVSSNYTASSAFQENLRALAATLPGNVSSSPDLFAAATAGAAPDTVYALALCPPFDNQNVSGCHACVKSGFADAQKLCPFNRGVTIVYNPCIFSFYGRDILNSSTNPKDQEVMLYNAQNVTVPNVGDFNRATYELLNGTADYAARAARRFATGEISFDATYPRIYGMAWCTPDMAPRRCRACLAAAIAEMPGSFIPNTQGARIAGARCTVRFEVYPFYNGSGMVQMTASAPAAVPVTPGKKSSKIGKVLAIVLPIVAALLASTTIGFCCWRRRAKITKRSLSYASHTEDIQSIESLIIDLSTLRIATNNFAENNKLGEGGFGAVYKGFLPGGGQEIAVKRLSQNSGQGIGELKNELALIAKLQHKNLVRLVGVCLEEDEKLLVYEYMPNKSLDTFLFDSEKRKQIDWGKRFMIIKGIAGGLQYLHEDSQLKIVHRDLKASNVLLDTNMSPKISDFGLARLFGEDQSLEITNRVVGTYGYMAPEYALRGHYSVKSDIYSFGVLILEIITGRKNSDSFNSEESVDLLSLIWEHWEMKTITEMVDPSLRSDSSLDDILRCIHVGLVCVQEDPMDRPAISMINVMLDSNTVLVQAPCRPAFFTEMSGKIGSSIYSQPYPTADFTARSTVITLAGNMRVVHVVAIAGLLTAALAPLAASYPWGACDLSSNYTANSAFQQNLRILAATLPGNVSSSPDLFATATAGAAPDTVYALALCPPIDNQNVSGCRACVESGFADAQKLCPFNRGVTIVYNPCVFSFYGYDIRNSSTNPKDQEVMLYNAENVTVPNVGNFNRATYELLSATADYAANAAKKFATGEMSFDNATYPKIYSMALCTPDMTTQQCRACLAATIAEAVTPDIFIQNSRGARIAGARCTVRFEVYPFYKGSGMVRMPATGPASVPETSPTSVPENPGKRGAKSGKIIATVLSTVAVLLASTTVCFCFWRRASMRSLSYACHGEDIQDIESLIMDLTTLRIATNNFAENNKLGEGGFGVVYKGSLPTGQDIAVKRLSPNSTQGIGELKNELALIAKLQHKNLVRLVGVCLEEDEKLLAYEYMPNKSLDTFLFDAEKRKQLDWGKRLMIIKGIARGLQYLHEDSQLKIVHRDLKASNVLLDTNMNPKISDFGLARLFGEDQSLEITNRVVGTYGYMAPEYALRGHYSIKSDIYSFGVLILEAITGRKNSDSYKSEQYVDLLSLIWEHWAMKITTEMVDPFLSSDSSLDGILRCIHIGLVCVQEAPMDRPTISEINMMLDSNTIPVQTPSRPAFFSQMSGSSGSVVDSITAKSKAMVHVTAPVLPDWLTPRLLISPPPLLVSGHRLDVVHSRLLPSARRCLSLHRVAVGMHAARLLVASSRRRRPLIQQGMESNDEFNEFVMNELIDPSSSDEEHDLFFGAAQMIIEESTKEMKGCRIMKQG</sequence>
<evidence type="ECO:0000256" key="2">
    <source>
        <dbReference type="ARBA" id="ARBA00022527"/>
    </source>
</evidence>
<dbReference type="STRING" id="4536.A0A0E0I4D9"/>
<dbReference type="Pfam" id="PF00069">
    <property type="entry name" value="Pkinase"/>
    <property type="match status" value="1"/>
</dbReference>
<keyword evidence="8 14" id="KW-0547">Nucleotide-binding</keyword>
<dbReference type="InterPro" id="IPR000719">
    <property type="entry name" value="Prot_kinase_dom"/>
</dbReference>
<keyword evidence="4" id="KW-0808">Transferase</keyword>
<evidence type="ECO:0000259" key="18">
    <source>
        <dbReference type="PROSITE" id="PS51473"/>
    </source>
</evidence>
<dbReference type="GO" id="GO:0005886">
    <property type="term" value="C:plasma membrane"/>
    <property type="evidence" value="ECO:0007669"/>
    <property type="project" value="TreeGrafter"/>
</dbReference>
<dbReference type="InterPro" id="IPR011009">
    <property type="entry name" value="Kinase-like_dom_sf"/>
</dbReference>
<evidence type="ECO:0000256" key="13">
    <source>
        <dbReference type="ARBA" id="ARBA00023180"/>
    </source>
</evidence>
<feature type="domain" description="Protein kinase" evidence="17">
    <location>
        <begin position="357"/>
        <end position="659"/>
    </location>
</feature>
<dbReference type="GO" id="GO:0006950">
    <property type="term" value="P:response to stress"/>
    <property type="evidence" value="ECO:0007669"/>
    <property type="project" value="UniProtKB-ARBA"/>
</dbReference>
<protein>
    <submittedName>
        <fullName evidence="19">Uncharacterized protein</fullName>
    </submittedName>
</protein>
<feature type="region of interest" description="Disordered" evidence="15">
    <location>
        <begin position="1624"/>
        <end position="1646"/>
    </location>
</feature>
<dbReference type="eggNOG" id="ENOG502QWDY">
    <property type="taxonomic scope" value="Eukaryota"/>
</dbReference>
<feature type="transmembrane region" description="Helical" evidence="16">
    <location>
        <begin position="1651"/>
        <end position="1673"/>
    </location>
</feature>
<dbReference type="Gene3D" id="3.30.200.20">
    <property type="entry name" value="Phosphorylase Kinase, domain 1"/>
    <property type="match status" value="3"/>
</dbReference>
<dbReference type="Gene3D" id="3.30.430.20">
    <property type="entry name" value="Gnk2 domain, C-X8-C-X2-C motif"/>
    <property type="match status" value="6"/>
</dbReference>
<evidence type="ECO:0000256" key="3">
    <source>
        <dbReference type="ARBA" id="ARBA00022553"/>
    </source>
</evidence>
<feature type="binding site" evidence="14">
    <location>
        <position position="1071"/>
    </location>
    <ligand>
        <name>ATP</name>
        <dbReference type="ChEBI" id="CHEBI:30616"/>
    </ligand>
</feature>
<dbReference type="InterPro" id="IPR038408">
    <property type="entry name" value="GNK2_sf"/>
</dbReference>
<keyword evidence="13" id="KW-0325">Glycoprotein</keyword>
<feature type="transmembrane region" description="Helical" evidence="16">
    <location>
        <begin position="296"/>
        <end position="319"/>
    </location>
</feature>
<evidence type="ECO:0000256" key="6">
    <source>
        <dbReference type="ARBA" id="ARBA00022729"/>
    </source>
</evidence>
<feature type="domain" description="Gnk2-homologous" evidence="18">
    <location>
        <begin position="726"/>
        <end position="832"/>
    </location>
</feature>
<feature type="domain" description="Gnk2-homologous" evidence="18">
    <location>
        <begin position="156"/>
        <end position="274"/>
    </location>
</feature>
<dbReference type="PROSITE" id="PS00107">
    <property type="entry name" value="PROTEIN_KINASE_ATP"/>
    <property type="match status" value="3"/>
</dbReference>
<evidence type="ECO:0000313" key="19">
    <source>
        <dbReference type="EnsemblPlants" id="ONIVA07G22660.2"/>
    </source>
</evidence>
<proteinExistence type="predicted"/>
<dbReference type="FunFam" id="3.30.200.20:FF:000142">
    <property type="entry name" value="Cysteine-rich receptor-like protein kinase 10"/>
    <property type="match status" value="3"/>
</dbReference>
<dbReference type="Pfam" id="PF01657">
    <property type="entry name" value="Stress-antifung"/>
    <property type="match status" value="6"/>
</dbReference>
<dbReference type="InterPro" id="IPR017441">
    <property type="entry name" value="Protein_kinase_ATP_BS"/>
</dbReference>
<accession>A0A0E0I4D9</accession>
<dbReference type="Gene3D" id="1.10.510.10">
    <property type="entry name" value="Transferase(Phosphotransferase) domain 1"/>
    <property type="match status" value="3"/>
</dbReference>
<feature type="domain" description="Protein kinase" evidence="17">
    <location>
        <begin position="1710"/>
        <end position="1981"/>
    </location>
</feature>
<organism evidence="19">
    <name type="scientific">Oryza nivara</name>
    <name type="common">Indian wild rice</name>
    <name type="synonym">Oryza sativa f. spontanea</name>
    <dbReference type="NCBI Taxonomy" id="4536"/>
    <lineage>
        <taxon>Eukaryota</taxon>
        <taxon>Viridiplantae</taxon>
        <taxon>Streptophyta</taxon>
        <taxon>Embryophyta</taxon>
        <taxon>Tracheophyta</taxon>
        <taxon>Spermatophyta</taxon>
        <taxon>Magnoliopsida</taxon>
        <taxon>Liliopsida</taxon>
        <taxon>Poales</taxon>
        <taxon>Poaceae</taxon>
        <taxon>BOP clade</taxon>
        <taxon>Oryzoideae</taxon>
        <taxon>Oryzeae</taxon>
        <taxon>Oryzinae</taxon>
        <taxon>Oryza</taxon>
    </lineage>
</organism>
<name>A0A0E0I4D9_ORYNI</name>
<dbReference type="FunFam" id="3.30.430.20:FF:000002">
    <property type="entry name" value="Cysteine-rich receptor-like protein kinase 10"/>
    <property type="match status" value="2"/>
</dbReference>
<feature type="domain" description="Gnk2-homologous" evidence="18">
    <location>
        <begin position="1500"/>
        <end position="1612"/>
    </location>
</feature>
<reference evidence="19" key="1">
    <citation type="submission" date="2015-04" db="UniProtKB">
        <authorList>
            <consortium name="EnsemblPlants"/>
        </authorList>
    </citation>
    <scope>IDENTIFICATION</scope>
    <source>
        <strain evidence="19">SL10</strain>
    </source>
</reference>
<feature type="binding site" evidence="14">
    <location>
        <position position="1738"/>
    </location>
    <ligand>
        <name>ATP</name>
        <dbReference type="ChEBI" id="CHEBI:30616"/>
    </ligand>
</feature>
<dbReference type="CDD" id="cd23509">
    <property type="entry name" value="Gnk2-like"/>
    <property type="match status" value="6"/>
</dbReference>
<evidence type="ECO:0000313" key="20">
    <source>
        <dbReference type="Proteomes" id="UP000006591"/>
    </source>
</evidence>
<evidence type="ECO:0000256" key="1">
    <source>
        <dbReference type="ARBA" id="ARBA00004167"/>
    </source>
</evidence>
<keyword evidence="10 14" id="KW-0067">ATP-binding</keyword>
<evidence type="ECO:0000256" key="16">
    <source>
        <dbReference type="SAM" id="Phobius"/>
    </source>
</evidence>
<dbReference type="InterPro" id="IPR002902">
    <property type="entry name" value="GNK2"/>
</dbReference>
<feature type="domain" description="Gnk2-homologous" evidence="18">
    <location>
        <begin position="840"/>
        <end position="949"/>
    </location>
</feature>
<comment type="subcellular location">
    <subcellularLocation>
        <location evidence="1">Membrane</location>
        <topology evidence="1">Single-pass membrane protein</topology>
    </subcellularLocation>
</comment>
<evidence type="ECO:0000259" key="17">
    <source>
        <dbReference type="PROSITE" id="PS50011"/>
    </source>
</evidence>
<dbReference type="EnsemblPlants" id="ONIVA07G22660.2">
    <property type="protein sequence ID" value="ONIVA07G22660.2"/>
    <property type="gene ID" value="ONIVA07G22660"/>
</dbReference>
<evidence type="ECO:0000256" key="15">
    <source>
        <dbReference type="SAM" id="MobiDB-lite"/>
    </source>
</evidence>
<keyword evidence="3" id="KW-0597">Phosphoprotein</keyword>
<evidence type="ECO:0000256" key="11">
    <source>
        <dbReference type="ARBA" id="ARBA00022989"/>
    </source>
</evidence>
<dbReference type="SUPFAM" id="SSF56112">
    <property type="entry name" value="Protein kinase-like (PK-like)"/>
    <property type="match status" value="3"/>
</dbReference>
<evidence type="ECO:0000256" key="12">
    <source>
        <dbReference type="ARBA" id="ARBA00023136"/>
    </source>
</evidence>
<feature type="domain" description="Gnk2-homologous" evidence="18">
    <location>
        <begin position="46"/>
        <end position="147"/>
    </location>
</feature>
<reference evidence="19" key="2">
    <citation type="submission" date="2018-04" db="EMBL/GenBank/DDBJ databases">
        <title>OnivRS2 (Oryza nivara Reference Sequence Version 2).</title>
        <authorList>
            <person name="Zhang J."/>
            <person name="Kudrna D."/>
            <person name="Lee S."/>
            <person name="Talag J."/>
            <person name="Rajasekar S."/>
            <person name="Welchert J."/>
            <person name="Hsing Y.-I."/>
            <person name="Wing R.A."/>
        </authorList>
    </citation>
    <scope>NUCLEOTIDE SEQUENCE [LARGE SCALE GENOMIC DNA]</scope>
    <source>
        <strain evidence="19">SL10</strain>
    </source>
</reference>
<dbReference type="InterPro" id="IPR001245">
    <property type="entry name" value="Ser-Thr/Tyr_kinase_cat_dom"/>
</dbReference>
<dbReference type="FunFam" id="1.10.510.10:FF:000129">
    <property type="entry name" value="cysteine-rich receptor-like protein kinase 10"/>
    <property type="match status" value="3"/>
</dbReference>
<evidence type="ECO:0000256" key="4">
    <source>
        <dbReference type="ARBA" id="ARBA00022679"/>
    </source>
</evidence>
<dbReference type="GO" id="GO:0005524">
    <property type="term" value="F:ATP binding"/>
    <property type="evidence" value="ECO:0007669"/>
    <property type="project" value="UniProtKB-UniRule"/>
</dbReference>
<dbReference type="PANTHER" id="PTHR27002:SF1054">
    <property type="entry name" value="OS07G0628700 PROTEIN"/>
    <property type="match status" value="1"/>
</dbReference>
<dbReference type="Gramene" id="ONIVA07G22660.2">
    <property type="protein sequence ID" value="ONIVA07G22660.2"/>
    <property type="gene ID" value="ONIVA07G22660"/>
</dbReference>
<feature type="domain" description="Gnk2-homologous" evidence="18">
    <location>
        <begin position="1386"/>
        <end position="1492"/>
    </location>
</feature>
<feature type="transmembrane region" description="Helical" evidence="16">
    <location>
        <begin position="1366"/>
        <end position="1389"/>
    </location>
</feature>
<evidence type="ECO:0000256" key="14">
    <source>
        <dbReference type="PROSITE-ProRule" id="PRU10141"/>
    </source>
</evidence>
<dbReference type="PANTHER" id="PTHR27002">
    <property type="entry name" value="RECEPTOR-LIKE SERINE/THREONINE-PROTEIN KINASE SD1-8"/>
    <property type="match status" value="1"/>
</dbReference>
<dbReference type="GO" id="GO:0004674">
    <property type="term" value="F:protein serine/threonine kinase activity"/>
    <property type="evidence" value="ECO:0007669"/>
    <property type="project" value="UniProtKB-KW"/>
</dbReference>
<dbReference type="PROSITE" id="PS51473">
    <property type="entry name" value="GNK2"/>
    <property type="match status" value="6"/>
</dbReference>
<evidence type="ECO:0000256" key="10">
    <source>
        <dbReference type="ARBA" id="ARBA00022840"/>
    </source>
</evidence>
<dbReference type="Pfam" id="PF07714">
    <property type="entry name" value="PK_Tyr_Ser-Thr"/>
    <property type="match status" value="2"/>
</dbReference>
<dbReference type="OMA" id="YATHENS"/>